<evidence type="ECO:0000313" key="3">
    <source>
        <dbReference type="Proteomes" id="UP001432322"/>
    </source>
</evidence>
<evidence type="ECO:0000256" key="1">
    <source>
        <dbReference type="SAM" id="MobiDB-lite"/>
    </source>
</evidence>
<sequence>LTRSWTRRNIMKLRVLSGEIAFDSSDEFLVSTVSISSGTSGFISGFTSPAASGSTTIRCSGDLSMGIPDSSSFPSRRAIGELGPLSGIPRYQEHDGMGDVDETEELGPRPLTKGAEPCNKGGGVS</sequence>
<feature type="region of interest" description="Disordered" evidence="1">
    <location>
        <begin position="68"/>
        <end position="125"/>
    </location>
</feature>
<dbReference type="EMBL" id="BTSY01000007">
    <property type="protein sequence ID" value="GMT35277.1"/>
    <property type="molecule type" value="Genomic_DNA"/>
</dbReference>
<reference evidence="2" key="1">
    <citation type="submission" date="2023-10" db="EMBL/GenBank/DDBJ databases">
        <title>Genome assembly of Pristionchus species.</title>
        <authorList>
            <person name="Yoshida K."/>
            <person name="Sommer R.J."/>
        </authorList>
    </citation>
    <scope>NUCLEOTIDE SEQUENCE</scope>
    <source>
        <strain evidence="2">RS5133</strain>
    </source>
</reference>
<protein>
    <submittedName>
        <fullName evidence="2">Uncharacterized protein</fullName>
    </submittedName>
</protein>
<feature type="non-terminal residue" evidence="2">
    <location>
        <position position="1"/>
    </location>
</feature>
<name>A0AAV5WZU7_9BILA</name>
<comment type="caution">
    <text evidence="2">The sequence shown here is derived from an EMBL/GenBank/DDBJ whole genome shotgun (WGS) entry which is preliminary data.</text>
</comment>
<gene>
    <name evidence="2" type="ORF">PFISCL1PPCAC_26574</name>
</gene>
<proteinExistence type="predicted"/>
<dbReference type="AlphaFoldDB" id="A0AAV5WZU7"/>
<keyword evidence="3" id="KW-1185">Reference proteome</keyword>
<accession>A0AAV5WZU7</accession>
<dbReference type="Proteomes" id="UP001432322">
    <property type="component" value="Unassembled WGS sequence"/>
</dbReference>
<evidence type="ECO:0000313" key="2">
    <source>
        <dbReference type="EMBL" id="GMT35277.1"/>
    </source>
</evidence>
<organism evidence="2 3">
    <name type="scientific">Pristionchus fissidentatus</name>
    <dbReference type="NCBI Taxonomy" id="1538716"/>
    <lineage>
        <taxon>Eukaryota</taxon>
        <taxon>Metazoa</taxon>
        <taxon>Ecdysozoa</taxon>
        <taxon>Nematoda</taxon>
        <taxon>Chromadorea</taxon>
        <taxon>Rhabditida</taxon>
        <taxon>Rhabditina</taxon>
        <taxon>Diplogasteromorpha</taxon>
        <taxon>Diplogasteroidea</taxon>
        <taxon>Neodiplogasteridae</taxon>
        <taxon>Pristionchus</taxon>
    </lineage>
</organism>